<reference evidence="15" key="1">
    <citation type="submission" date="2024-07" db="EMBL/GenBank/DDBJ databases">
        <title>Halotolerant mesophilic bacterium Ornithinibacillus sp. 4-3, sp. nov., isolated from soil.</title>
        <authorList>
            <person name="Sidarenka A.V."/>
            <person name="Guliayeva D.E."/>
            <person name="Leanovich S.I."/>
            <person name="Hileuskaya K.S."/>
            <person name="Akhremchuk A.E."/>
            <person name="Sikolenko M.A."/>
            <person name="Valentovich L.N."/>
        </authorList>
    </citation>
    <scope>NUCLEOTIDE SEQUENCE</scope>
    <source>
        <strain evidence="15">4-3</strain>
    </source>
</reference>
<feature type="transmembrane region" description="Helical" evidence="13">
    <location>
        <begin position="281"/>
        <end position="307"/>
    </location>
</feature>
<proteinExistence type="inferred from homology"/>
<dbReference type="PANTHER" id="PTHR43163">
    <property type="entry name" value="DIPEPTIDE TRANSPORT SYSTEM PERMEASE PROTEIN DPPB-RELATED"/>
    <property type="match status" value="1"/>
</dbReference>
<feature type="transmembrane region" description="Helical" evidence="13">
    <location>
        <begin position="235"/>
        <end position="261"/>
    </location>
</feature>
<evidence type="ECO:0000256" key="8">
    <source>
        <dbReference type="ARBA" id="ARBA00023112"/>
    </source>
</evidence>
<dbReference type="AlphaFoldDB" id="A0AB39HJ55"/>
<evidence type="ECO:0000256" key="10">
    <source>
        <dbReference type="ARBA" id="ARBA00024202"/>
    </source>
</evidence>
<evidence type="ECO:0000256" key="2">
    <source>
        <dbReference type="ARBA" id="ARBA00022448"/>
    </source>
</evidence>
<dbReference type="EMBL" id="CP162599">
    <property type="protein sequence ID" value="XDK31907.1"/>
    <property type="molecule type" value="Genomic_DNA"/>
</dbReference>
<feature type="transmembrane region" description="Helical" evidence="13">
    <location>
        <begin position="132"/>
        <end position="157"/>
    </location>
</feature>
<evidence type="ECO:0000256" key="1">
    <source>
        <dbReference type="ARBA" id="ARBA00004651"/>
    </source>
</evidence>
<keyword evidence="3" id="KW-1003">Cell membrane</keyword>
<comment type="subunit">
    <text evidence="11">The complex is composed of two ATP-binding proteins (NikD and NikE), two transmembrane proteins (NikB and NikC) and a solute-binding protein (NikA).</text>
</comment>
<dbReference type="GO" id="GO:0071916">
    <property type="term" value="F:dipeptide transmembrane transporter activity"/>
    <property type="evidence" value="ECO:0007669"/>
    <property type="project" value="TreeGrafter"/>
</dbReference>
<comment type="similarity">
    <text evidence="10">Belongs to the binding-protein-dependent transport system permease family. OppBC subfamily.</text>
</comment>
<protein>
    <recommendedName>
        <fullName evidence="12">Nickel import system permease protein NikB</fullName>
    </recommendedName>
</protein>
<dbReference type="SUPFAM" id="SSF161098">
    <property type="entry name" value="MetI-like"/>
    <property type="match status" value="1"/>
</dbReference>
<dbReference type="GO" id="GO:0005886">
    <property type="term" value="C:plasma membrane"/>
    <property type="evidence" value="ECO:0007669"/>
    <property type="project" value="UniProtKB-SubCell"/>
</dbReference>
<dbReference type="NCBIfam" id="NF045470">
    <property type="entry name" value="Opp2B"/>
    <property type="match status" value="1"/>
</dbReference>
<keyword evidence="5 13" id="KW-0812">Transmembrane</keyword>
<evidence type="ECO:0000256" key="6">
    <source>
        <dbReference type="ARBA" id="ARBA00022989"/>
    </source>
</evidence>
<feature type="transmembrane region" description="Helical" evidence="13">
    <location>
        <begin position="9"/>
        <end position="29"/>
    </location>
</feature>
<feature type="transmembrane region" description="Helical" evidence="13">
    <location>
        <begin position="177"/>
        <end position="197"/>
    </location>
</feature>
<sequence>MLKYIIKRLLSVIPVLFVVSIVIFGIIHITPGDPAAVILGQEATPEQIEQLREQLGLNEPIHLQYYHWVLGVLQGDLGTSYFMKEPVTQAIFDHLKPTLSVAALAMAISLIIAIPIGIAAANRRGTITDQSIMGFALLGMSVPSFLLGLFLILFFGVKLGWLPVAGYQPLSNGLWNHLKYLIMPAIALGSIQAALIARMTRTSMLEVLNTNYIKTARAKGVKDRKIVYVHALRNAFLPILTVVGTTLGSLMAGAAVTETIFNIPGIGQLIINSVERRDYSVIQGVVLFVTVIYVFVNLVIDLLYGVIDPRVRLQDK</sequence>
<evidence type="ECO:0000256" key="9">
    <source>
        <dbReference type="ARBA" id="ARBA00023136"/>
    </source>
</evidence>
<dbReference type="GO" id="GO:0015099">
    <property type="term" value="F:nickel cation transmembrane transporter activity"/>
    <property type="evidence" value="ECO:0007669"/>
    <property type="project" value="InterPro"/>
</dbReference>
<evidence type="ECO:0000259" key="14">
    <source>
        <dbReference type="PROSITE" id="PS50928"/>
    </source>
</evidence>
<accession>A0AB39HJ55</accession>
<evidence type="ECO:0000256" key="3">
    <source>
        <dbReference type="ARBA" id="ARBA00022475"/>
    </source>
</evidence>
<dbReference type="InterPro" id="IPR045621">
    <property type="entry name" value="BPD_transp_1_N"/>
</dbReference>
<dbReference type="Gene3D" id="1.10.3720.10">
    <property type="entry name" value="MetI-like"/>
    <property type="match status" value="1"/>
</dbReference>
<evidence type="ECO:0000256" key="12">
    <source>
        <dbReference type="ARBA" id="ARBA00044774"/>
    </source>
</evidence>
<feature type="transmembrane region" description="Helical" evidence="13">
    <location>
        <begin position="99"/>
        <end position="120"/>
    </location>
</feature>
<dbReference type="PROSITE" id="PS50928">
    <property type="entry name" value="ABC_TM1"/>
    <property type="match status" value="1"/>
</dbReference>
<name>A0AB39HJ55_9BACI</name>
<dbReference type="InterPro" id="IPR000515">
    <property type="entry name" value="MetI-like"/>
</dbReference>
<evidence type="ECO:0000256" key="11">
    <source>
        <dbReference type="ARBA" id="ARBA00038669"/>
    </source>
</evidence>
<dbReference type="InterPro" id="IPR035906">
    <property type="entry name" value="MetI-like_sf"/>
</dbReference>
<gene>
    <name evidence="15" type="primary">nikB</name>
    <name evidence="15" type="ORF">AB4Y30_12835</name>
</gene>
<keyword evidence="8" id="KW-0921">Nickel transport</keyword>
<organism evidence="15">
    <name type="scientific">Ornithinibacillus sp. 4-3</name>
    <dbReference type="NCBI Taxonomy" id="3231488"/>
    <lineage>
        <taxon>Bacteria</taxon>
        <taxon>Bacillati</taxon>
        <taxon>Bacillota</taxon>
        <taxon>Bacilli</taxon>
        <taxon>Bacillales</taxon>
        <taxon>Bacillaceae</taxon>
        <taxon>Ornithinibacillus</taxon>
    </lineage>
</organism>
<dbReference type="Pfam" id="PF19300">
    <property type="entry name" value="BPD_transp_1_N"/>
    <property type="match status" value="1"/>
</dbReference>
<evidence type="ECO:0000256" key="13">
    <source>
        <dbReference type="RuleBase" id="RU363032"/>
    </source>
</evidence>
<keyword evidence="6 13" id="KW-1133">Transmembrane helix</keyword>
<dbReference type="CDD" id="cd06261">
    <property type="entry name" value="TM_PBP2"/>
    <property type="match status" value="1"/>
</dbReference>
<evidence type="ECO:0000256" key="4">
    <source>
        <dbReference type="ARBA" id="ARBA00022596"/>
    </source>
</evidence>
<dbReference type="PANTHER" id="PTHR43163:SF6">
    <property type="entry name" value="DIPEPTIDE TRANSPORT SYSTEM PERMEASE PROTEIN DPPB-RELATED"/>
    <property type="match status" value="1"/>
</dbReference>
<keyword evidence="7" id="KW-0406">Ion transport</keyword>
<dbReference type="RefSeq" id="WP_368652631.1">
    <property type="nucleotide sequence ID" value="NZ_CP162599.1"/>
</dbReference>
<dbReference type="Pfam" id="PF00528">
    <property type="entry name" value="BPD_transp_1"/>
    <property type="match status" value="1"/>
</dbReference>
<keyword evidence="4" id="KW-0533">Nickel</keyword>
<feature type="domain" description="ABC transmembrane type-1" evidence="14">
    <location>
        <begin position="95"/>
        <end position="304"/>
    </location>
</feature>
<dbReference type="InterPro" id="IPR050045">
    <property type="entry name" value="Opp2B"/>
</dbReference>
<keyword evidence="9 13" id="KW-0472">Membrane</keyword>
<evidence type="ECO:0000313" key="15">
    <source>
        <dbReference type="EMBL" id="XDK31907.1"/>
    </source>
</evidence>
<evidence type="ECO:0000256" key="7">
    <source>
        <dbReference type="ARBA" id="ARBA00023065"/>
    </source>
</evidence>
<evidence type="ECO:0000256" key="5">
    <source>
        <dbReference type="ARBA" id="ARBA00022692"/>
    </source>
</evidence>
<keyword evidence="2 13" id="KW-0813">Transport</keyword>
<comment type="subcellular location">
    <subcellularLocation>
        <location evidence="1 13">Cell membrane</location>
        <topology evidence="1 13">Multi-pass membrane protein</topology>
    </subcellularLocation>
</comment>